<proteinExistence type="predicted"/>
<dbReference type="Gene3D" id="3.30.460.10">
    <property type="entry name" value="Beta Polymerase, domain 2"/>
    <property type="match status" value="1"/>
</dbReference>
<keyword evidence="2" id="KW-1185">Reference proteome</keyword>
<name>A0A2T0VRD7_9GAMM</name>
<dbReference type="EMBL" id="PVTM01000002">
    <property type="protein sequence ID" value="PRY73102.1"/>
    <property type="molecule type" value="Genomic_DNA"/>
</dbReference>
<dbReference type="RefSeq" id="WP_106229511.1">
    <property type="nucleotide sequence ID" value="NZ_PVTM01000002.1"/>
</dbReference>
<evidence type="ECO:0000313" key="2">
    <source>
        <dbReference type="Proteomes" id="UP000239896"/>
    </source>
</evidence>
<comment type="caution">
    <text evidence="1">The sequence shown here is derived from an EMBL/GenBank/DDBJ whole genome shotgun (WGS) entry which is preliminary data.</text>
</comment>
<dbReference type="Proteomes" id="UP000239896">
    <property type="component" value="Unassembled WGS sequence"/>
</dbReference>
<reference evidence="1 2" key="1">
    <citation type="submission" date="2018-03" db="EMBL/GenBank/DDBJ databases">
        <title>Comparative analysis of microorganisms from saline springs in Andes Mountain Range, Colombia.</title>
        <authorList>
            <person name="Rubin E."/>
        </authorList>
    </citation>
    <scope>NUCLEOTIDE SEQUENCE [LARGE SCALE GENOMIC DNA]</scope>
    <source>
        <strain evidence="1 2">USBA 854</strain>
    </source>
</reference>
<protein>
    <recommendedName>
        <fullName evidence="3">Nucleotidyltransferase-like protein</fullName>
    </recommendedName>
</protein>
<dbReference type="SUPFAM" id="SSF81301">
    <property type="entry name" value="Nucleotidyltransferase"/>
    <property type="match status" value="1"/>
</dbReference>
<accession>A0A2T0VRD7</accession>
<dbReference type="CDD" id="cd05403">
    <property type="entry name" value="NT_KNTase_like"/>
    <property type="match status" value="1"/>
</dbReference>
<sequence>MRLTAYQQHVIRQAARDCFGPGVRVILFGSRADDGARGGDIDLLISTDMSDIEAIVRAEIDFQLRVQQAIGEQKIDLLIDYPGRGEHTPIFEIAERTGVRL</sequence>
<evidence type="ECO:0000313" key="1">
    <source>
        <dbReference type="EMBL" id="PRY73102.1"/>
    </source>
</evidence>
<evidence type="ECO:0008006" key="3">
    <source>
        <dbReference type="Google" id="ProtNLM"/>
    </source>
</evidence>
<dbReference type="InterPro" id="IPR043519">
    <property type="entry name" value="NT_sf"/>
</dbReference>
<organism evidence="1 2">
    <name type="scientific">Halomonas ventosae</name>
    <dbReference type="NCBI Taxonomy" id="229007"/>
    <lineage>
        <taxon>Bacteria</taxon>
        <taxon>Pseudomonadati</taxon>
        <taxon>Pseudomonadota</taxon>
        <taxon>Gammaproteobacteria</taxon>
        <taxon>Oceanospirillales</taxon>
        <taxon>Halomonadaceae</taxon>
        <taxon>Halomonas</taxon>
    </lineage>
</organism>
<dbReference type="AlphaFoldDB" id="A0A2T0VRD7"/>
<gene>
    <name evidence="1" type="ORF">BCL64_102182</name>
</gene>